<keyword evidence="6 7" id="KW-0472">Membrane</keyword>
<comment type="subcellular location">
    <subcellularLocation>
        <location evidence="1">Cell membrane</location>
        <topology evidence="1">Multi-pass membrane protein</topology>
    </subcellularLocation>
</comment>
<evidence type="ECO:0000256" key="4">
    <source>
        <dbReference type="ARBA" id="ARBA00022692"/>
    </source>
</evidence>
<evidence type="ECO:0000256" key="5">
    <source>
        <dbReference type="ARBA" id="ARBA00022989"/>
    </source>
</evidence>
<evidence type="ECO:0000313" key="9">
    <source>
        <dbReference type="Proteomes" id="UP000237423"/>
    </source>
</evidence>
<reference evidence="8 9" key="1">
    <citation type="submission" date="2017-11" db="EMBL/GenBank/DDBJ databases">
        <title>Draft Genome Sequence of Methylobacter psychrotolerans Sph1T, an Obligate Methanotroph from Low-Temperature Environments.</title>
        <authorList>
            <person name="Oshkin I.Y."/>
            <person name="Miroshnikov K."/>
            <person name="Belova S.E."/>
            <person name="Korzhenkov A."/>
            <person name="Toshchakov S.V."/>
            <person name="Dedysh S.N."/>
        </authorList>
    </citation>
    <scope>NUCLEOTIDE SEQUENCE [LARGE SCALE GENOMIC DNA]</scope>
    <source>
        <strain evidence="8 9">Sph1</strain>
    </source>
</reference>
<sequence>MTPDTNTDDTYCRCLLTQTRSMLAVPSRWFTQHTGGYAPIFLRLLLAYEFAEAGLEKYHGENWFANLSFPFPFNLLSAEASWNMAMGLELLGPLALVLGLATRFFSVALMVLTVVAIAAVHWPAHWQTLAELWQGYAITDKGYGNYKLPLLYLLMLASLFCSGAGWLSVDYWLGRKFFKG</sequence>
<organism evidence="8 9">
    <name type="scientific">Methylovulum psychrotolerans</name>
    <dbReference type="NCBI Taxonomy" id="1704499"/>
    <lineage>
        <taxon>Bacteria</taxon>
        <taxon>Pseudomonadati</taxon>
        <taxon>Pseudomonadota</taxon>
        <taxon>Gammaproteobacteria</taxon>
        <taxon>Methylococcales</taxon>
        <taxon>Methylococcaceae</taxon>
        <taxon>Methylovulum</taxon>
    </lineage>
</organism>
<comment type="similarity">
    <text evidence="2">Belongs to the DoxX family.</text>
</comment>
<keyword evidence="5 7" id="KW-1133">Transmembrane helix</keyword>
<dbReference type="InterPro" id="IPR032808">
    <property type="entry name" value="DoxX"/>
</dbReference>
<dbReference type="Proteomes" id="UP000237423">
    <property type="component" value="Unassembled WGS sequence"/>
</dbReference>
<dbReference type="Pfam" id="PF07681">
    <property type="entry name" value="DoxX"/>
    <property type="match status" value="1"/>
</dbReference>
<evidence type="ECO:0000256" key="7">
    <source>
        <dbReference type="SAM" id="Phobius"/>
    </source>
</evidence>
<evidence type="ECO:0000256" key="6">
    <source>
        <dbReference type="ARBA" id="ARBA00023136"/>
    </source>
</evidence>
<feature type="transmembrane region" description="Helical" evidence="7">
    <location>
        <begin position="150"/>
        <end position="173"/>
    </location>
</feature>
<evidence type="ECO:0000256" key="2">
    <source>
        <dbReference type="ARBA" id="ARBA00006679"/>
    </source>
</evidence>
<keyword evidence="4 7" id="KW-0812">Transmembrane</keyword>
<dbReference type="GO" id="GO:0005886">
    <property type="term" value="C:plasma membrane"/>
    <property type="evidence" value="ECO:0007669"/>
    <property type="project" value="UniProtKB-SubCell"/>
</dbReference>
<dbReference type="RefSeq" id="WP_249027952.1">
    <property type="nucleotide sequence ID" value="NZ_PGFZ01000001.1"/>
</dbReference>
<comment type="caution">
    <text evidence="8">The sequence shown here is derived from an EMBL/GenBank/DDBJ whole genome shotgun (WGS) entry which is preliminary data.</text>
</comment>
<dbReference type="PANTHER" id="PTHR33452">
    <property type="entry name" value="OXIDOREDUCTASE CATD-RELATED"/>
    <property type="match status" value="1"/>
</dbReference>
<protein>
    <submittedName>
        <fullName evidence="8">DoxX family protein</fullName>
    </submittedName>
</protein>
<keyword evidence="3" id="KW-1003">Cell membrane</keyword>
<dbReference type="EMBL" id="PGFZ01000001">
    <property type="protein sequence ID" value="POZ53290.1"/>
    <property type="molecule type" value="Genomic_DNA"/>
</dbReference>
<dbReference type="AlphaFoldDB" id="A0A2S5CR39"/>
<evidence type="ECO:0000256" key="1">
    <source>
        <dbReference type="ARBA" id="ARBA00004651"/>
    </source>
</evidence>
<proteinExistence type="inferred from homology"/>
<dbReference type="PANTHER" id="PTHR33452:SF7">
    <property type="entry name" value="DOXX FAMILY PROTEIN"/>
    <property type="match status" value="1"/>
</dbReference>
<accession>A0A2S5CR39</accession>
<dbReference type="InterPro" id="IPR051907">
    <property type="entry name" value="DoxX-like_oxidoreductase"/>
</dbReference>
<feature type="transmembrane region" description="Helical" evidence="7">
    <location>
        <begin position="107"/>
        <end position="124"/>
    </location>
</feature>
<evidence type="ECO:0000256" key="3">
    <source>
        <dbReference type="ARBA" id="ARBA00022475"/>
    </source>
</evidence>
<evidence type="ECO:0000313" key="8">
    <source>
        <dbReference type="EMBL" id="POZ53290.1"/>
    </source>
</evidence>
<name>A0A2S5CR39_9GAMM</name>
<gene>
    <name evidence="8" type="ORF">AADEFJLK_00309</name>
</gene>